<accession>A0AAD5D6Q5</accession>
<evidence type="ECO:0000313" key="2">
    <source>
        <dbReference type="EMBL" id="KAI7754364.1"/>
    </source>
</evidence>
<dbReference type="PANTHER" id="PTHR31639">
    <property type="entry name" value="F-BOX PROTEIN-LIKE"/>
    <property type="match status" value="1"/>
</dbReference>
<dbReference type="Pfam" id="PF24758">
    <property type="entry name" value="LRR_At5g56370"/>
    <property type="match status" value="1"/>
</dbReference>
<comment type="caution">
    <text evidence="2">The sequence shown here is derived from an EMBL/GenBank/DDBJ whole genome shotgun (WGS) entry which is preliminary data.</text>
</comment>
<dbReference type="PROSITE" id="PS50181">
    <property type="entry name" value="FBOX"/>
    <property type="match status" value="1"/>
</dbReference>
<dbReference type="Gene3D" id="3.80.10.10">
    <property type="entry name" value="Ribonuclease Inhibitor"/>
    <property type="match status" value="1"/>
</dbReference>
<protein>
    <recommendedName>
        <fullName evidence="1">F-box domain-containing protein</fullName>
    </recommendedName>
</protein>
<dbReference type="Proteomes" id="UP001206925">
    <property type="component" value="Unassembled WGS sequence"/>
</dbReference>
<sequence length="363" mass="41703">MADIISSMPDNVITNILDRLPLQDAVRTDALSRNWRFKWTLLSQLVFDDHFFAHLSETEDKDNHVRVISRILLQLKGAITKFVLSIDDHGYSVINDEDISHWILFLSQKGIKDLTIGKKNVLLFLKLPTHLFSCLGLKHLKLFNCPIHRPTTFHGFPNLLSLDLSLVEFKRWKFEEFVMRCPLLENLKVNVCGSVKLDDIAKLGNLKTLSLVLVNAEKMTNTSSSSSSIFKLLGYLPKLEELELDFVWCNSFPNLQMLEILASDWDDWSTPAIIPPEVDYNTMLQLRSVVFTYCRVTENEVRLLKYLLACSPLLKKIVIRPYSSLENIDISPYKSLGPAEKFMFAQKLLKLHRASSVVDIDLY</sequence>
<dbReference type="InterPro" id="IPR055411">
    <property type="entry name" value="LRR_FXL15/At3g58940/PEG3-like"/>
</dbReference>
<dbReference type="InterPro" id="IPR001810">
    <property type="entry name" value="F-box_dom"/>
</dbReference>
<evidence type="ECO:0000313" key="3">
    <source>
        <dbReference type="Proteomes" id="UP001206925"/>
    </source>
</evidence>
<dbReference type="Pfam" id="PF00646">
    <property type="entry name" value="F-box"/>
    <property type="match status" value="1"/>
</dbReference>
<proteinExistence type="predicted"/>
<dbReference type="AlphaFoldDB" id="A0AAD5D6Q5"/>
<organism evidence="2 3">
    <name type="scientific">Ambrosia artemisiifolia</name>
    <name type="common">Common ragweed</name>
    <dbReference type="NCBI Taxonomy" id="4212"/>
    <lineage>
        <taxon>Eukaryota</taxon>
        <taxon>Viridiplantae</taxon>
        <taxon>Streptophyta</taxon>
        <taxon>Embryophyta</taxon>
        <taxon>Tracheophyta</taxon>
        <taxon>Spermatophyta</taxon>
        <taxon>Magnoliopsida</taxon>
        <taxon>eudicotyledons</taxon>
        <taxon>Gunneridae</taxon>
        <taxon>Pentapetalae</taxon>
        <taxon>asterids</taxon>
        <taxon>campanulids</taxon>
        <taxon>Asterales</taxon>
        <taxon>Asteraceae</taxon>
        <taxon>Asteroideae</taxon>
        <taxon>Heliantheae alliance</taxon>
        <taxon>Heliantheae</taxon>
        <taxon>Ambrosia</taxon>
    </lineage>
</organism>
<dbReference type="EMBL" id="JAMZMK010003865">
    <property type="protein sequence ID" value="KAI7754364.1"/>
    <property type="molecule type" value="Genomic_DNA"/>
</dbReference>
<reference evidence="2" key="1">
    <citation type="submission" date="2022-06" db="EMBL/GenBank/DDBJ databases">
        <title>Uncovering the hologenomic basis of an extraordinary plant invasion.</title>
        <authorList>
            <person name="Bieker V.C."/>
            <person name="Martin M.D."/>
            <person name="Gilbert T."/>
            <person name="Hodgins K."/>
            <person name="Battlay P."/>
            <person name="Petersen B."/>
            <person name="Wilson J."/>
        </authorList>
    </citation>
    <scope>NUCLEOTIDE SEQUENCE</scope>
    <source>
        <strain evidence="2">AA19_3_7</strain>
        <tissue evidence="2">Leaf</tissue>
    </source>
</reference>
<dbReference type="SUPFAM" id="SSF81383">
    <property type="entry name" value="F-box domain"/>
    <property type="match status" value="1"/>
</dbReference>
<keyword evidence="3" id="KW-1185">Reference proteome</keyword>
<name>A0AAD5D6Q5_AMBAR</name>
<dbReference type="SUPFAM" id="SSF52047">
    <property type="entry name" value="RNI-like"/>
    <property type="match status" value="1"/>
</dbReference>
<dbReference type="PANTHER" id="PTHR31639:SF312">
    <property type="entry name" value="CYCLIN-LIKE F-BOX"/>
    <property type="match status" value="1"/>
</dbReference>
<evidence type="ECO:0000259" key="1">
    <source>
        <dbReference type="PROSITE" id="PS50181"/>
    </source>
</evidence>
<dbReference type="InterPro" id="IPR032675">
    <property type="entry name" value="LRR_dom_sf"/>
</dbReference>
<feature type="domain" description="F-box" evidence="1">
    <location>
        <begin position="2"/>
        <end position="55"/>
    </location>
</feature>
<dbReference type="InterPro" id="IPR036047">
    <property type="entry name" value="F-box-like_dom_sf"/>
</dbReference>
<gene>
    <name evidence="2" type="ORF">M8C21_006052</name>
</gene>